<dbReference type="InterPro" id="IPR036736">
    <property type="entry name" value="ACP-like_sf"/>
</dbReference>
<dbReference type="Proteomes" id="UP000253664">
    <property type="component" value="Unassembled WGS sequence"/>
</dbReference>
<evidence type="ECO:0000259" key="7">
    <source>
        <dbReference type="PROSITE" id="PS50075"/>
    </source>
</evidence>
<dbReference type="STRING" id="1330021.A0A367LDX0"/>
<dbReference type="Gene3D" id="3.30.70.3290">
    <property type="match status" value="1"/>
</dbReference>
<dbReference type="EMBL" id="LKCN02000007">
    <property type="protein sequence ID" value="RCI12619.1"/>
    <property type="molecule type" value="Genomic_DNA"/>
</dbReference>
<dbReference type="Pfam" id="PF21089">
    <property type="entry name" value="PKS_DH_N"/>
    <property type="match status" value="1"/>
</dbReference>
<feature type="compositionally biased region" description="Basic residues" evidence="6">
    <location>
        <begin position="1609"/>
        <end position="1637"/>
    </location>
</feature>
<dbReference type="Pfam" id="PF00698">
    <property type="entry name" value="Acyl_transf_1"/>
    <property type="match status" value="1"/>
</dbReference>
<dbReference type="InterPro" id="IPR016035">
    <property type="entry name" value="Acyl_Trfase/lysoPLipase"/>
</dbReference>
<feature type="region of interest" description="Disordered" evidence="6">
    <location>
        <begin position="1763"/>
        <end position="1783"/>
    </location>
</feature>
<feature type="region of interest" description="Disordered" evidence="6">
    <location>
        <begin position="2143"/>
        <end position="2186"/>
    </location>
</feature>
<keyword evidence="3" id="KW-0808">Transferase</keyword>
<dbReference type="InterPro" id="IPR005122">
    <property type="entry name" value="Uracil-DNA_glycosylase-like"/>
</dbReference>
<dbReference type="Pfam" id="PF02801">
    <property type="entry name" value="Ketoacyl-synt_C"/>
    <property type="match status" value="1"/>
</dbReference>
<evidence type="ECO:0000256" key="2">
    <source>
        <dbReference type="ARBA" id="ARBA00022553"/>
    </source>
</evidence>
<dbReference type="InterPro" id="IPR013094">
    <property type="entry name" value="AB_hydrolase_3"/>
</dbReference>
<dbReference type="InterPro" id="IPR042104">
    <property type="entry name" value="PKS_dehydratase_sf"/>
</dbReference>
<dbReference type="Pfam" id="PF00109">
    <property type="entry name" value="ketoacyl-synt"/>
    <property type="match status" value="1"/>
</dbReference>
<evidence type="ECO:0000256" key="5">
    <source>
        <dbReference type="PROSITE-ProRule" id="PRU01363"/>
    </source>
</evidence>
<dbReference type="InterPro" id="IPR015637">
    <property type="entry name" value="MUG/TDG"/>
</dbReference>
<evidence type="ECO:0000256" key="1">
    <source>
        <dbReference type="ARBA" id="ARBA00022450"/>
    </source>
</evidence>
<dbReference type="InterPro" id="IPR049552">
    <property type="entry name" value="PKS_DH_N"/>
</dbReference>
<dbReference type="SUPFAM" id="SSF52141">
    <property type="entry name" value="Uracil-DNA glycosylase-like"/>
    <property type="match status" value="1"/>
</dbReference>
<dbReference type="Pfam" id="PF03167">
    <property type="entry name" value="UDG"/>
    <property type="match status" value="1"/>
</dbReference>
<evidence type="ECO:0000256" key="3">
    <source>
        <dbReference type="ARBA" id="ARBA00022679"/>
    </source>
</evidence>
<feature type="domain" description="Ketosynthase family 3 (KS3)" evidence="8">
    <location>
        <begin position="361"/>
        <end position="777"/>
    </location>
</feature>
<evidence type="ECO:0000256" key="4">
    <source>
        <dbReference type="ARBA" id="ARBA00023268"/>
    </source>
</evidence>
<dbReference type="Gene3D" id="1.10.1200.10">
    <property type="entry name" value="ACP-like"/>
    <property type="match status" value="1"/>
</dbReference>
<dbReference type="GO" id="GO:0004312">
    <property type="term" value="F:fatty acid synthase activity"/>
    <property type="evidence" value="ECO:0007669"/>
    <property type="project" value="TreeGrafter"/>
</dbReference>
<dbReference type="InterPro" id="IPR014030">
    <property type="entry name" value="Ketoacyl_synth_N"/>
</dbReference>
<protein>
    <submittedName>
        <fullName evidence="10">Uncharacterized protein</fullName>
    </submittedName>
</protein>
<dbReference type="PROSITE" id="PS52019">
    <property type="entry name" value="PKS_MFAS_DH"/>
    <property type="match status" value="1"/>
</dbReference>
<dbReference type="Gene3D" id="3.40.366.10">
    <property type="entry name" value="Malonyl-Coenzyme A Acyl Carrier Protein, domain 2"/>
    <property type="match status" value="2"/>
</dbReference>
<name>A0A367LDX0_9HYPO</name>
<feature type="region of interest" description="N-terminal hotdog fold" evidence="5">
    <location>
        <begin position="1263"/>
        <end position="1398"/>
    </location>
</feature>
<dbReference type="SUPFAM" id="SSF53474">
    <property type="entry name" value="alpha/beta-Hydrolases"/>
    <property type="match status" value="1"/>
</dbReference>
<proteinExistence type="predicted"/>
<keyword evidence="11" id="KW-1185">Reference proteome</keyword>
<dbReference type="GO" id="GO:0006633">
    <property type="term" value="P:fatty acid biosynthetic process"/>
    <property type="evidence" value="ECO:0007669"/>
    <property type="project" value="TreeGrafter"/>
</dbReference>
<keyword evidence="1" id="KW-0596">Phosphopantetheine</keyword>
<dbReference type="InterPro" id="IPR014031">
    <property type="entry name" value="Ketoacyl_synth_C"/>
</dbReference>
<evidence type="ECO:0000259" key="9">
    <source>
        <dbReference type="PROSITE" id="PS52019"/>
    </source>
</evidence>
<feature type="active site" description="Proton donor; for dehydratase activity" evidence="5">
    <location>
        <position position="1485"/>
    </location>
</feature>
<dbReference type="GO" id="GO:0044550">
    <property type="term" value="P:secondary metabolite biosynthetic process"/>
    <property type="evidence" value="ECO:0007669"/>
    <property type="project" value="TreeGrafter"/>
</dbReference>
<dbReference type="InterPro" id="IPR049551">
    <property type="entry name" value="PKS_DH_C"/>
</dbReference>
<dbReference type="PANTHER" id="PTHR43775">
    <property type="entry name" value="FATTY ACID SYNTHASE"/>
    <property type="match status" value="1"/>
</dbReference>
<dbReference type="PANTHER" id="PTHR43775:SF21">
    <property type="entry name" value="NON-REDUCING POLYKETIDE SYNTHASE AUSA-RELATED"/>
    <property type="match status" value="1"/>
</dbReference>
<dbReference type="GO" id="GO:0032259">
    <property type="term" value="P:methylation"/>
    <property type="evidence" value="ECO:0007669"/>
    <property type="project" value="UniProtKB-KW"/>
</dbReference>
<dbReference type="Gene3D" id="3.40.47.10">
    <property type="match status" value="1"/>
</dbReference>
<dbReference type="InterPro" id="IPR050091">
    <property type="entry name" value="PKS_NRPS_Biosynth_Enz"/>
</dbReference>
<dbReference type="SUPFAM" id="SSF47336">
    <property type="entry name" value="ACP-like"/>
    <property type="match status" value="1"/>
</dbReference>
<gene>
    <name evidence="10" type="ORF">L249_0310</name>
</gene>
<dbReference type="Gene3D" id="3.40.50.1820">
    <property type="entry name" value="alpha/beta hydrolase"/>
    <property type="match status" value="1"/>
</dbReference>
<dbReference type="Gene3D" id="3.10.129.110">
    <property type="entry name" value="Polyketide synthase dehydratase"/>
    <property type="match status" value="1"/>
</dbReference>
<feature type="region of interest" description="C-terminal hotdog fold" evidence="5">
    <location>
        <begin position="1423"/>
        <end position="1578"/>
    </location>
</feature>
<dbReference type="Pfam" id="PF16073">
    <property type="entry name" value="SAT"/>
    <property type="match status" value="1"/>
</dbReference>
<dbReference type="InterPro" id="IPR016039">
    <property type="entry name" value="Thiolase-like"/>
</dbReference>
<dbReference type="GO" id="GO:0006285">
    <property type="term" value="P:base-excision repair, AP site formation"/>
    <property type="evidence" value="ECO:0007669"/>
    <property type="project" value="InterPro"/>
</dbReference>
<dbReference type="FunFam" id="3.40.470.10:FF:000010">
    <property type="entry name" value="G/U mismatch-specific DNA glycosylase"/>
    <property type="match status" value="1"/>
</dbReference>
<dbReference type="InterPro" id="IPR016036">
    <property type="entry name" value="Malonyl_transacylase_ACP-bd"/>
</dbReference>
<dbReference type="SMART" id="SM00987">
    <property type="entry name" value="UreE_C"/>
    <property type="match status" value="1"/>
</dbReference>
<feature type="region of interest" description="Disordered" evidence="6">
    <location>
        <begin position="1604"/>
        <end position="1689"/>
    </location>
</feature>
<sequence>MAVDNTNNNMNHDGTSVLFGPTGAVTTESLLTIRNLLQENADLGFISSTISELPTLWPSIQEAWPPLSKLPAEEKLKELGDFFSSQRDSRSILTEATNNNILSCPLAVISQLIDFWKLTRDGEPLGSSRVRDVQGFCLGFLTASAVSSAKSESQFRHLAVKAVRLALCLGAVVDLDSVRRSDCASTLAVRWKSGAQLQQLRHTMKLYPASYISCTTGSKTATVTVPERDSVALMAKLDLPAMPLPTRGRWHHRDNVEGMQAIALLCEHDERFRLPDAGCLNSQLLSSVNGGRILRGDGALHNIALRSILTETARWDLMFDAMFNVGYRHVSIGEKVVIPRRRRVDASPPDDAISPDTHQKGGAVAIVGMACRYPEADSVEDFWHLIEAGRCVVRPFPQERFRPSDLVREPRGPFWGGYLREPDMFDHRFFRLSGREAKSMDPQQRLSLQVAYEAMESSGYCGLGSGRFDRDVGCYIGVANDDYDCNVASHPINAFSLTGTLRAYISGRISHFFGWSGPSVTIDTACSGSAVAIHTACRALQANDCSLALAGGVCAMTSSRMTQNLIGAGFLSPTGASKAFDIEADGYCRAEGAGMVVLRRLEDAVRHGDSILAIITGSAVNQGSNTSSIQVPDTESQLSLYSKVLDASGTDAADVTYVEAHGTGTQLGDPVEFKSIRETFGRRHRKEDVFVGSVKDNIGHTEASSGAASLLKTILMMQKKKIAKLANFNRLNPKIEPLGGDGVLIPTETREWTAAKRIAMINNYGAGGNNAALILQEASSSSSSPPPARTCAAPSRSFPVFIAGGTAEAVRSYCRRLREFLKPSTRLDDVAYNLAVKQNRDFDNVFATTTDGILDLSAKLDELSSGTAEPQKKASRPKAVVLCFGGQDGRLAHISKALYDDCLLLQHHLAQCEVVCTEQLSLPSLFPAIFSPDPVDDIVKLHCILFAIQYACAKAWLDCGLEVDRIIGHSFGQLTGLCVAGSLSLDDAIRLVSTRARLLESHCGGEEGGVMLAVETSDVDRVLGLAEEQRRHRFAVDVACYNGPRNLVLAGDVESIRAVEDVCRTGGVRAKLLDNSHAFHSRLLDCILPPLLEAAAELRFETPRIPIEACSKESDWSDVVTADKVVRHTRMPVYFVDAVRRIEEQVDGPVVWVEAGSGSAVIPMLKRAVGSKSHEHVYVPSSLRGSDGRLNLAKAVSRLWSIDIRAQFWPFHGSQRAEYGWINLPPYQFAKTSHWLEYKPSQPIWNEVATTTTTTTTTTTMPRELVTLLPSDSQGEAALFEINPSHNLYQFNTSGHEVVDQSLCPASLYIEFVITASHQLADTTSTALVPHVADLTMSSPLVLNPAGRVFLKLVEKTAQSRSWDFSIFSHDQQADDDDDDDTVVQHGKGRVTLSATSIPMLISNFDSLSSLILDRCKEMETCPSSIGFKGPTVYQAMRRVVTYLDYYHGIQSYYTMGNEAVARIQMPAARPAGMGSSFCDPVLTDSFTQVAGVLANCFCIEDDGDMWIVNFIGDVSYTQTFMDDGRKRQSCWTVYSRYERPSPKTLRCNVFVLEPESGHVVVTIMSISFQKTSIRSLRRVLGKLNSRAREGTCIDYEHFITSHDGQHQHQYHRHHQHHQHQHYQHHQHQQHQYHQYHQHQQQYQQQHHHDHHQQQHQQQQHHHHDHHQQQQHHHDHHQPSQDKTATAETDDNQANLQRTKKMLSDVLEIPPQDISSDSSLEHLGIDSLVATELFVEMRKRFNVVVSHPDFAAVSTVQGLAQLTSSSPCSSSSRSTPPSTTSPPSCFHVETVVYGEQDGIPLSADVYYPDETGGRRRSPMPVALMIHGGGHVLSTRRDVRNDQTRILLEAGFLPVSVDYRLCPEVTLSEGPMRDVCDAFCWARQTLPTLRLGRHDVQADGERVVAVGWSSGAHLAMTLGWTASSAGVRPPEAILAFYGPTDYEDGFWRRPNRPFGQEPMPPPPGEGYHHLYAGLYDEPIVGYSPAASLRAMGGWMSLDDDRCRILLHMNWQGKTLPVLINGLERTGSKCVTSPSAPSVQQVRDVSPLAQIRAGRYKTPTFLIHGSRDDLVPWQASQRTYDALREMGVAAGFEVVEGGLHLFDVFLSSKRDAGCVEAIERGEWVMPDDGFCLDRFRYDAETDSPTRLLRRPCSSSTPSSPSPSRRKPKPKPKPKLKPKGQQANGHDRLPLLPDALAPNLVVLLVGLNPGISTSISGHAYAHPSNLFWKLLHASGTTPRLCLPAEDALLPQLFSLGLTNLVARPSRSGADLGRSEMDAGLAVLEAKVGRWRPEAVCLVGKGIWDTVARGKMIPRTAFCYGWQHHCRLGAVEGGWEGAPVFVASSTSGLAASLSPAEKLRIWTELGDW</sequence>
<dbReference type="InterPro" id="IPR029058">
    <property type="entry name" value="AB_hydrolase_fold"/>
</dbReference>
<feature type="domain" description="Carrier" evidence="7">
    <location>
        <begin position="1693"/>
        <end position="1767"/>
    </location>
</feature>
<feature type="active site" description="Proton acceptor; for dehydratase activity" evidence="5">
    <location>
        <position position="1296"/>
    </location>
</feature>
<dbReference type="OrthoDB" id="329835at2759"/>
<reference evidence="10 11" key="1">
    <citation type="journal article" date="2015" name="BMC Genomics">
        <title>Insights from the genome of Ophiocordyceps polyrhachis-furcata to pathogenicity and host specificity in insect fungi.</title>
        <authorList>
            <person name="Wichadakul D."/>
            <person name="Kobmoo N."/>
            <person name="Ingsriswang S."/>
            <person name="Tangphatsornruang S."/>
            <person name="Chantasingh D."/>
            <person name="Luangsa-ard J.J."/>
            <person name="Eurwilaichitr L."/>
        </authorList>
    </citation>
    <scope>NUCLEOTIDE SEQUENCE [LARGE SCALE GENOMIC DNA]</scope>
    <source>
        <strain evidence="10 11">BCC 54312</strain>
    </source>
</reference>
<evidence type="ECO:0000313" key="11">
    <source>
        <dbReference type="Proteomes" id="UP000253664"/>
    </source>
</evidence>
<dbReference type="SUPFAM" id="SSF81995">
    <property type="entry name" value="beta-sandwich domain of Sec23/24"/>
    <property type="match status" value="1"/>
</dbReference>
<dbReference type="InterPro" id="IPR036895">
    <property type="entry name" value="Uracil-DNA_glycosylase-like_sf"/>
</dbReference>
<keyword evidence="2" id="KW-0597">Phosphoprotein</keyword>
<dbReference type="PROSITE" id="PS52004">
    <property type="entry name" value="KS3_2"/>
    <property type="match status" value="1"/>
</dbReference>
<dbReference type="Pfam" id="PF07859">
    <property type="entry name" value="Abhydrolase_3"/>
    <property type="match status" value="1"/>
</dbReference>
<dbReference type="CDD" id="cd00833">
    <property type="entry name" value="PKS"/>
    <property type="match status" value="1"/>
</dbReference>
<dbReference type="Pfam" id="PF14765">
    <property type="entry name" value="PS-DH"/>
    <property type="match status" value="1"/>
</dbReference>
<feature type="domain" description="PKS/mFAS DH" evidence="9">
    <location>
        <begin position="1263"/>
        <end position="1578"/>
    </location>
</feature>
<dbReference type="SMART" id="SM00986">
    <property type="entry name" value="UDG"/>
    <property type="match status" value="1"/>
</dbReference>
<dbReference type="InterPro" id="IPR032088">
    <property type="entry name" value="SAT"/>
</dbReference>
<dbReference type="PROSITE" id="PS50075">
    <property type="entry name" value="CARRIER"/>
    <property type="match status" value="1"/>
</dbReference>
<dbReference type="InterPro" id="IPR020841">
    <property type="entry name" value="PKS_Beta-ketoAc_synthase_dom"/>
</dbReference>
<dbReference type="InterPro" id="IPR049900">
    <property type="entry name" value="PKS_mFAS_DH"/>
</dbReference>
<dbReference type="GO" id="GO:0000700">
    <property type="term" value="F:mismatch base pair DNA N-glycosylase activity"/>
    <property type="evidence" value="ECO:0007669"/>
    <property type="project" value="InterPro"/>
</dbReference>
<dbReference type="InterPro" id="IPR001227">
    <property type="entry name" value="Ac_transferase_dom_sf"/>
</dbReference>
<dbReference type="SUPFAM" id="SSF52151">
    <property type="entry name" value="FabD/lysophospholipase-like"/>
    <property type="match status" value="1"/>
</dbReference>
<dbReference type="CDD" id="cd10028">
    <property type="entry name" value="UDG-F2_TDG_MUG"/>
    <property type="match status" value="1"/>
</dbReference>
<accession>A0A367LDX0</accession>
<dbReference type="SUPFAM" id="SSF55048">
    <property type="entry name" value="Probable ACP-binding domain of malonyl-CoA ACP transacylase"/>
    <property type="match status" value="1"/>
</dbReference>
<evidence type="ECO:0000313" key="10">
    <source>
        <dbReference type="EMBL" id="RCI12619.1"/>
    </source>
</evidence>
<dbReference type="InterPro" id="IPR014043">
    <property type="entry name" value="Acyl_transferase_dom"/>
</dbReference>
<dbReference type="Pfam" id="PF00550">
    <property type="entry name" value="PP-binding"/>
    <property type="match status" value="1"/>
</dbReference>
<feature type="compositionally biased region" description="Basic residues" evidence="6">
    <location>
        <begin position="1659"/>
        <end position="1676"/>
    </location>
</feature>
<feature type="compositionally biased region" description="Low complexity" evidence="6">
    <location>
        <begin position="2143"/>
        <end position="2160"/>
    </location>
</feature>
<dbReference type="SUPFAM" id="SSF53901">
    <property type="entry name" value="Thiolase-like"/>
    <property type="match status" value="1"/>
</dbReference>
<dbReference type="Gene3D" id="3.40.470.10">
    <property type="entry name" value="Uracil-DNA glycosylase-like domain"/>
    <property type="match status" value="1"/>
</dbReference>
<dbReference type="SMART" id="SM00827">
    <property type="entry name" value="PKS_AT"/>
    <property type="match status" value="1"/>
</dbReference>
<feature type="compositionally biased region" description="Basic residues" evidence="6">
    <location>
        <begin position="2161"/>
        <end position="2175"/>
    </location>
</feature>
<comment type="caution">
    <text evidence="10">The sequence shown here is derived from an EMBL/GenBank/DDBJ whole genome shotgun (WGS) entry which is preliminary data.</text>
</comment>
<dbReference type="SMART" id="SM00825">
    <property type="entry name" value="PKS_KS"/>
    <property type="match status" value="1"/>
</dbReference>
<evidence type="ECO:0000256" key="6">
    <source>
        <dbReference type="SAM" id="MobiDB-lite"/>
    </source>
</evidence>
<dbReference type="InterPro" id="IPR009081">
    <property type="entry name" value="PP-bd_ACP"/>
</dbReference>
<evidence type="ECO:0000259" key="8">
    <source>
        <dbReference type="PROSITE" id="PS52004"/>
    </source>
</evidence>
<keyword evidence="4" id="KW-0511">Multifunctional enzyme</keyword>
<organism evidence="10 11">
    <name type="scientific">Ophiocordyceps polyrhachis-furcata BCC 54312</name>
    <dbReference type="NCBI Taxonomy" id="1330021"/>
    <lineage>
        <taxon>Eukaryota</taxon>
        <taxon>Fungi</taxon>
        <taxon>Dikarya</taxon>
        <taxon>Ascomycota</taxon>
        <taxon>Pezizomycotina</taxon>
        <taxon>Sordariomycetes</taxon>
        <taxon>Hypocreomycetidae</taxon>
        <taxon>Hypocreales</taxon>
        <taxon>Ophiocordycipitaceae</taxon>
        <taxon>Ophiocordyceps</taxon>
    </lineage>
</organism>
<dbReference type="GO" id="GO:0008168">
    <property type="term" value="F:methyltransferase activity"/>
    <property type="evidence" value="ECO:0007669"/>
    <property type="project" value="UniProtKB-KW"/>
</dbReference>